<dbReference type="InterPro" id="IPR018999">
    <property type="entry name" value="UPF1_CH/ZBD"/>
</dbReference>
<evidence type="ECO:0000256" key="13">
    <source>
        <dbReference type="SAM" id="MobiDB-lite"/>
    </source>
</evidence>
<dbReference type="CDD" id="cd21400">
    <property type="entry name" value="ZBD_UPF1-like"/>
    <property type="match status" value="1"/>
</dbReference>
<protein>
    <recommendedName>
        <fullName evidence="3">DNA helicase</fullName>
        <ecNumber evidence="3">3.6.4.12</ecNumber>
    </recommendedName>
</protein>
<keyword evidence="7 12" id="KW-0863">Zinc-finger</keyword>
<feature type="region of interest" description="C4" evidence="12">
    <location>
        <begin position="137"/>
        <end position="167"/>
    </location>
</feature>
<feature type="region of interest" description="Disordered" evidence="13">
    <location>
        <begin position="1"/>
        <end position="26"/>
    </location>
</feature>
<dbReference type="Gene3D" id="2.40.30.230">
    <property type="match status" value="1"/>
</dbReference>
<dbReference type="CDD" id="cd21407">
    <property type="entry name" value="1B_UPF1-like"/>
    <property type="match status" value="1"/>
</dbReference>
<dbReference type="Proteomes" id="UP000054826">
    <property type="component" value="Unassembled WGS sequence"/>
</dbReference>
<evidence type="ECO:0000256" key="4">
    <source>
        <dbReference type="ARBA" id="ARBA00022490"/>
    </source>
</evidence>
<evidence type="ECO:0000256" key="5">
    <source>
        <dbReference type="ARBA" id="ARBA00022723"/>
    </source>
</evidence>
<keyword evidence="8" id="KW-0378">Hydrolase</keyword>
<dbReference type="Pfam" id="PF13087">
    <property type="entry name" value="AAA_12"/>
    <property type="match status" value="1"/>
</dbReference>
<keyword evidence="4" id="KW-0963">Cytoplasm</keyword>
<sequence length="1054" mass="119442">MDARDQQRRKKNSQQSLSFYNTGQRMQMLDQTQDSELDYLDYSSDNDTTLKSTDRSNTIPQLSEEELPVVLPEHACRYCGYHEPGSVVLCNYCKKWFCNGRLTNSAGSHIVTHLVRSRHKEVTLHSMGPLGETVLECYNCGCRNVFLLGFVSATTESVVVLLCRQPCANQNSLKDLDWDHKQWKPLICDKAFISWLVSLPTLKDMKNTRRIAPADMVKLEELWKENPEGTLEDLENPQNEEEPEAVSLRYENAEHYKSVFGPLIFMEADYECRLKEAQSQQNITVRWDVGLNKKRIAYFSLNKISDTEVKLMAGDELRLNSNYDGKVWRASGHVIKVPDNFGEEVGIELMNAHDAPPPDVTYGYSVDFVWKSTSFDRMFIALRKLTDDGFVSHAIYRKILGHDFEAPPLNILYPKHYSVPGLPELNHSQVMAVREVLTRSMSLIQGPPGTGKTVTSASIVYHLAKAGGTPILVCAPSNVAVDQLAEKINRTGLRVIRMCAKSREAIDSPVNFLALHNQVRYLEGEEELDKLWQLKEETGELSSLDEYRFRFLRSKCERDLLKHADVVCCTCVAAGDPRFNHIRFRAVLIDESTQATEPECLIPIMTGARQVILVGDHCQLGPVVMCKKASRAGLNQSLFERLVILGNRPIRLQVQYRMHPLLSSLPSNLFYEGTLQNGVTEQERILEGVDFRWPNPTVPMFFWCTASQEEISSSGTSFLNRAEAAHIEKVATKFLRSGIRADQIGIITPYEGQRAYIVQHMLLSGPLNNKLYQEIEVASVDAFQGREKDIILLSCVRSNEHSGIGFLNDPRRLNVALTRARYGLIIVGNPKVLSRQPMWHSLLRFCRENHCLLDGPLNALKEYKVDFNKGKSNLPVLKTITIKDMLVNNYNSNRNKLPGRPKVNSSYRDELSLISMGRSQATSSLLSSFDPPIPYNMFMLPTTSQRNAKEGGEVRDRRRRKVRPASGRRLMQPDETSTASSQSITFQSQSDFTQEVEIDESLRIQLESMMLSQDTNYEHSESALSSSRIDDGSSSGFYPASQHLMSKMKFCVRN</sequence>
<dbReference type="PANTHER" id="PTHR10887">
    <property type="entry name" value="DNA2/NAM7 HELICASE FAMILY"/>
    <property type="match status" value="1"/>
</dbReference>
<dbReference type="Pfam" id="PF13086">
    <property type="entry name" value="AAA_11"/>
    <property type="match status" value="2"/>
</dbReference>
<keyword evidence="6" id="KW-0547">Nucleotide-binding</keyword>
<dbReference type="CDD" id="cd18039">
    <property type="entry name" value="DEXXQc_UPF1"/>
    <property type="match status" value="1"/>
</dbReference>
<dbReference type="Pfam" id="PF09416">
    <property type="entry name" value="UPF1_Zn_bind"/>
    <property type="match status" value="1"/>
</dbReference>
<reference evidence="17 18" key="1">
    <citation type="submission" date="2015-01" db="EMBL/GenBank/DDBJ databases">
        <title>Evolution of Trichinella species and genotypes.</title>
        <authorList>
            <person name="Korhonen P.K."/>
            <person name="Edoardo P."/>
            <person name="Giuseppe L.R."/>
            <person name="Gasser R.B."/>
        </authorList>
    </citation>
    <scope>NUCLEOTIDE SEQUENCE [LARGE SCALE GENOMIC DNA]</scope>
    <source>
        <strain evidence="15">ISS13</strain>
        <strain evidence="16">ISS176</strain>
    </source>
</reference>
<dbReference type="InterPro" id="IPR041677">
    <property type="entry name" value="DNA2/NAM7_AAA_11"/>
</dbReference>
<keyword evidence="9" id="KW-0347">Helicase</keyword>
<dbReference type="Gene3D" id="3.40.50.300">
    <property type="entry name" value="P-loop containing nucleotide triphosphate hydrolases"/>
    <property type="match status" value="2"/>
</dbReference>
<evidence type="ECO:0000313" key="15">
    <source>
        <dbReference type="EMBL" id="KRY68376.1"/>
    </source>
</evidence>
<dbReference type="SUPFAM" id="SSF52540">
    <property type="entry name" value="P-loop containing nucleoside triphosphate hydrolases"/>
    <property type="match status" value="1"/>
</dbReference>
<feature type="domain" description="Upf1" evidence="14">
    <location>
        <begin position="68"/>
        <end position="226"/>
    </location>
</feature>
<dbReference type="InterPro" id="IPR045055">
    <property type="entry name" value="DNA2/NAM7-like"/>
</dbReference>
<evidence type="ECO:0000259" key="14">
    <source>
        <dbReference type="PROSITE" id="PS51997"/>
    </source>
</evidence>
<comment type="similarity">
    <text evidence="2">Belongs to the DNA2/NAM7 helicase family.</text>
</comment>
<feature type="region of interest" description="Disordered" evidence="13">
    <location>
        <begin position="1014"/>
        <end position="1033"/>
    </location>
</feature>
<feature type="compositionally biased region" description="Polar residues" evidence="13">
    <location>
        <begin position="13"/>
        <end position="26"/>
    </location>
</feature>
<comment type="caution">
    <text evidence="15">The sequence shown here is derived from an EMBL/GenBank/DDBJ whole genome shotgun (WGS) entry which is preliminary data.</text>
</comment>
<evidence type="ECO:0000256" key="9">
    <source>
        <dbReference type="ARBA" id="ARBA00022806"/>
    </source>
</evidence>
<dbReference type="GO" id="GO:0003724">
    <property type="term" value="F:RNA helicase activity"/>
    <property type="evidence" value="ECO:0007669"/>
    <property type="project" value="InterPro"/>
</dbReference>
<keyword evidence="5 12" id="KW-0479">Metal-binding</keyword>
<dbReference type="EC" id="3.6.4.12" evidence="3"/>
<dbReference type="EMBL" id="JYDV01000090">
    <property type="protein sequence ID" value="KRZ35409.1"/>
    <property type="molecule type" value="Genomic_DNA"/>
</dbReference>
<evidence type="ECO:0000313" key="16">
    <source>
        <dbReference type="EMBL" id="KRZ35409.1"/>
    </source>
</evidence>
<dbReference type="Proteomes" id="UP000054632">
    <property type="component" value="Unassembled WGS sequence"/>
</dbReference>
<dbReference type="GO" id="GO:0008270">
    <property type="term" value="F:zinc ion binding"/>
    <property type="evidence" value="ECO:0007669"/>
    <property type="project" value="UniProtKB-UniRule"/>
</dbReference>
<evidence type="ECO:0000256" key="2">
    <source>
        <dbReference type="ARBA" id="ARBA00007913"/>
    </source>
</evidence>
<evidence type="ECO:0000313" key="17">
    <source>
        <dbReference type="Proteomes" id="UP000054632"/>
    </source>
</evidence>
<evidence type="ECO:0000313" key="18">
    <source>
        <dbReference type="Proteomes" id="UP000054826"/>
    </source>
</evidence>
<proteinExistence type="inferred from homology"/>
<dbReference type="PANTHER" id="PTHR10887:SF364">
    <property type="entry name" value="REGULATOR OF NONSENSE TRANSCRIPTS 1"/>
    <property type="match status" value="1"/>
</dbReference>
<comment type="subcellular location">
    <subcellularLocation>
        <location evidence="1">Cytoplasm</location>
    </subcellularLocation>
</comment>
<dbReference type="EMBL" id="JYDR01000112">
    <property type="protein sequence ID" value="KRY68376.1"/>
    <property type="molecule type" value="Genomic_DNA"/>
</dbReference>
<dbReference type="FunFam" id="3.40.50.300:FF:000097">
    <property type="entry name" value="Regulator of nonsense transcripts 1"/>
    <property type="match status" value="1"/>
</dbReference>
<dbReference type="GO" id="GO:0005524">
    <property type="term" value="F:ATP binding"/>
    <property type="evidence" value="ECO:0007669"/>
    <property type="project" value="UniProtKB-KW"/>
</dbReference>
<dbReference type="Gene3D" id="6.10.140.1240">
    <property type="match status" value="1"/>
</dbReference>
<accession>A0A0V1E457</accession>
<dbReference type="CDD" id="cd18808">
    <property type="entry name" value="SF1_C_Upf1"/>
    <property type="match status" value="1"/>
</dbReference>
<organism evidence="15 17">
    <name type="scientific">Trichinella pseudospiralis</name>
    <name type="common">Parasitic roundworm</name>
    <dbReference type="NCBI Taxonomy" id="6337"/>
    <lineage>
        <taxon>Eukaryota</taxon>
        <taxon>Metazoa</taxon>
        <taxon>Ecdysozoa</taxon>
        <taxon>Nematoda</taxon>
        <taxon>Enoplea</taxon>
        <taxon>Dorylaimia</taxon>
        <taxon>Trichinellida</taxon>
        <taxon>Trichinellidae</taxon>
        <taxon>Trichinella</taxon>
    </lineage>
</organism>
<feature type="compositionally biased region" description="Low complexity" evidence="13">
    <location>
        <begin position="1022"/>
        <end position="1033"/>
    </location>
</feature>
<comment type="caution">
    <text evidence="12">Lacks conserved residue(s) required for the propagation of feature annotation.</text>
</comment>
<dbReference type="InterPro" id="IPR027417">
    <property type="entry name" value="P-loop_NTPase"/>
</dbReference>
<evidence type="ECO:0000256" key="1">
    <source>
        <dbReference type="ARBA" id="ARBA00004496"/>
    </source>
</evidence>
<evidence type="ECO:0000256" key="11">
    <source>
        <dbReference type="ARBA" id="ARBA00022840"/>
    </source>
</evidence>
<dbReference type="GO" id="GO:0016787">
    <property type="term" value="F:hydrolase activity"/>
    <property type="evidence" value="ECO:0007669"/>
    <property type="project" value="UniProtKB-KW"/>
</dbReference>
<evidence type="ECO:0000256" key="3">
    <source>
        <dbReference type="ARBA" id="ARBA00012551"/>
    </source>
</evidence>
<dbReference type="PROSITE" id="PS51997">
    <property type="entry name" value="UPF1_CH_RICH"/>
    <property type="match status" value="1"/>
</dbReference>
<dbReference type="GO" id="GO:0003723">
    <property type="term" value="F:RNA binding"/>
    <property type="evidence" value="ECO:0007669"/>
    <property type="project" value="InterPro"/>
</dbReference>
<dbReference type="Pfam" id="PF18141">
    <property type="entry name" value="UPF1_1B_dom"/>
    <property type="match status" value="1"/>
</dbReference>
<feature type="region of interest" description="Disordered" evidence="13">
    <location>
        <begin position="939"/>
        <end position="992"/>
    </location>
</feature>
<evidence type="ECO:0000256" key="12">
    <source>
        <dbReference type="PROSITE-ProRule" id="PRU01341"/>
    </source>
</evidence>
<dbReference type="InterPro" id="IPR040812">
    <property type="entry name" value="UPF1_1B_dom"/>
</dbReference>
<dbReference type="GO" id="GO:0005737">
    <property type="term" value="C:cytoplasm"/>
    <property type="evidence" value="ECO:0007669"/>
    <property type="project" value="UniProtKB-SubCell"/>
</dbReference>
<dbReference type="GO" id="GO:0000184">
    <property type="term" value="P:nuclear-transcribed mRNA catabolic process, nonsense-mediated decay"/>
    <property type="evidence" value="ECO:0007669"/>
    <property type="project" value="InterPro"/>
</dbReference>
<dbReference type="InterPro" id="IPR041679">
    <property type="entry name" value="DNA2/NAM7-like_C"/>
</dbReference>
<feature type="compositionally biased region" description="Polar residues" evidence="13">
    <location>
        <begin position="974"/>
        <end position="992"/>
    </location>
</feature>
<evidence type="ECO:0000256" key="7">
    <source>
        <dbReference type="ARBA" id="ARBA00022771"/>
    </source>
</evidence>
<keyword evidence="10 12" id="KW-0862">Zinc</keyword>
<dbReference type="InterPro" id="IPR047187">
    <property type="entry name" value="SF1_C_Upf1"/>
</dbReference>
<evidence type="ECO:0000256" key="8">
    <source>
        <dbReference type="ARBA" id="ARBA00022801"/>
    </source>
</evidence>
<feature type="compositionally biased region" description="Basic and acidic residues" evidence="13">
    <location>
        <begin position="947"/>
        <end position="956"/>
    </location>
</feature>
<evidence type="ECO:0000256" key="10">
    <source>
        <dbReference type="ARBA" id="ARBA00022833"/>
    </source>
</evidence>
<evidence type="ECO:0000256" key="6">
    <source>
        <dbReference type="ARBA" id="ARBA00022741"/>
    </source>
</evidence>
<keyword evidence="11" id="KW-0067">ATP-binding</keyword>
<dbReference type="AlphaFoldDB" id="A0A0V1E457"/>
<name>A0A0V1E457_TRIPS</name>
<gene>
    <name evidence="15" type="primary">Upf1</name>
    <name evidence="15" type="ORF">T4A_1340</name>
    <name evidence="16" type="ORF">T4C_4079</name>
</gene>
<dbReference type="GO" id="GO:0003678">
    <property type="term" value="F:DNA helicase activity"/>
    <property type="evidence" value="ECO:0007669"/>
    <property type="project" value="UniProtKB-EC"/>
</dbReference>